<evidence type="ECO:0000256" key="3">
    <source>
        <dbReference type="ARBA" id="ARBA00023315"/>
    </source>
</evidence>
<comment type="similarity">
    <text evidence="1">Belongs to the plant acyltransferase family.</text>
</comment>
<proteinExistence type="inferred from homology"/>
<dbReference type="Pfam" id="PF02458">
    <property type="entry name" value="Transferase"/>
    <property type="match status" value="2"/>
</dbReference>
<dbReference type="AlphaFoldDB" id="A0AAN8TU90"/>
<evidence type="ECO:0000256" key="2">
    <source>
        <dbReference type="ARBA" id="ARBA00022679"/>
    </source>
</evidence>
<dbReference type="Gene3D" id="3.30.559.10">
    <property type="entry name" value="Chloramphenicol acetyltransferase-like domain"/>
    <property type="match status" value="2"/>
</dbReference>
<name>A0AAN8TU90_SOLBU</name>
<organism evidence="4 5">
    <name type="scientific">Solanum bulbocastanum</name>
    <name type="common">Wild potato</name>
    <dbReference type="NCBI Taxonomy" id="147425"/>
    <lineage>
        <taxon>Eukaryota</taxon>
        <taxon>Viridiplantae</taxon>
        <taxon>Streptophyta</taxon>
        <taxon>Embryophyta</taxon>
        <taxon>Tracheophyta</taxon>
        <taxon>Spermatophyta</taxon>
        <taxon>Magnoliopsida</taxon>
        <taxon>eudicotyledons</taxon>
        <taxon>Gunneridae</taxon>
        <taxon>Pentapetalae</taxon>
        <taxon>asterids</taxon>
        <taxon>lamiids</taxon>
        <taxon>Solanales</taxon>
        <taxon>Solanaceae</taxon>
        <taxon>Solanoideae</taxon>
        <taxon>Solaneae</taxon>
        <taxon>Solanum</taxon>
    </lineage>
</organism>
<comment type="caution">
    <text evidence="4">The sequence shown here is derived from an EMBL/GenBank/DDBJ whole genome shotgun (WGS) entry which is preliminary data.</text>
</comment>
<protein>
    <submittedName>
        <fullName evidence="4">Uncharacterized protein</fullName>
    </submittedName>
</protein>
<dbReference type="GO" id="GO:0016746">
    <property type="term" value="F:acyltransferase activity"/>
    <property type="evidence" value="ECO:0007669"/>
    <property type="project" value="UniProtKB-KW"/>
</dbReference>
<keyword evidence="3" id="KW-0012">Acyltransferase</keyword>
<evidence type="ECO:0000313" key="5">
    <source>
        <dbReference type="Proteomes" id="UP001371456"/>
    </source>
</evidence>
<dbReference type="PANTHER" id="PTHR31623:SF81">
    <property type="entry name" value="ACYLSUGAR ACYLTRANSFERASE 3-LIKE"/>
    <property type="match status" value="1"/>
</dbReference>
<dbReference type="PANTHER" id="PTHR31623">
    <property type="entry name" value="F21J9.9"/>
    <property type="match status" value="1"/>
</dbReference>
<dbReference type="EMBL" id="JBANQN010000004">
    <property type="protein sequence ID" value="KAK6790913.1"/>
    <property type="molecule type" value="Genomic_DNA"/>
</dbReference>
<dbReference type="InterPro" id="IPR023213">
    <property type="entry name" value="CAT-like_dom_sf"/>
</dbReference>
<reference evidence="4 5" key="1">
    <citation type="submission" date="2024-02" db="EMBL/GenBank/DDBJ databases">
        <title>de novo genome assembly of Solanum bulbocastanum strain 11H21.</title>
        <authorList>
            <person name="Hosaka A.J."/>
        </authorList>
    </citation>
    <scope>NUCLEOTIDE SEQUENCE [LARGE SCALE GENOMIC DNA]</scope>
    <source>
        <tissue evidence="4">Young leaves</tissue>
    </source>
</reference>
<sequence length="441" mass="49522">MISTISKKIIKPSSPTPSTQRWHNLSLIDQVVANMYMPFVFFYPNNQVAKIPKHQLFEYLANSMSKTLTFYYPWAGTLKDNVTIECDDHGAEFFEVEINSSMNEVIHNPDLTFPHGLSWWHSSSTTSGALIVAQLSHFECGGIALSLCMSHKDSLLPSPFDGPLLSHVIEPRKKRCIQKRFVFSKSKINVLKALVVAESCIKNPTRNEVVSALLYKCAASSSTTNFGRSQLVIPLNLRSQASLQPPLPPTTIGNILTIFSTPIYKNYERDLKLPKLVTDIRKSKHDLSTRNNIQENMFVKEMLEAYRTGKLPFQKRDCDVYMITSILAFEFEKLDFGFGKPARASKGSGPSSNTFILMNTPDDDYDRGVEAFVNLNDEDMLTRDPKSTLSPPYFVKDSLMPSPFDGALVSPVVEPKMEGCIHQRFIFSESKINALKALVAA</sequence>
<accession>A0AAN8TU90</accession>
<keyword evidence="2" id="KW-0808">Transferase</keyword>
<dbReference type="Proteomes" id="UP001371456">
    <property type="component" value="Unassembled WGS sequence"/>
</dbReference>
<gene>
    <name evidence="4" type="ORF">RDI58_009994</name>
</gene>
<evidence type="ECO:0000256" key="1">
    <source>
        <dbReference type="ARBA" id="ARBA00009861"/>
    </source>
</evidence>
<keyword evidence="5" id="KW-1185">Reference proteome</keyword>
<evidence type="ECO:0000313" key="4">
    <source>
        <dbReference type="EMBL" id="KAK6790913.1"/>
    </source>
</evidence>